<dbReference type="Proteomes" id="UP000031327">
    <property type="component" value="Unassembled WGS sequence"/>
</dbReference>
<organism evidence="2 3">
    <name type="scientific">Pseudoalteromonas luteoviolacea</name>
    <dbReference type="NCBI Taxonomy" id="43657"/>
    <lineage>
        <taxon>Bacteria</taxon>
        <taxon>Pseudomonadati</taxon>
        <taxon>Pseudomonadota</taxon>
        <taxon>Gammaproteobacteria</taxon>
        <taxon>Alteromonadales</taxon>
        <taxon>Pseudoalteromonadaceae</taxon>
        <taxon>Pseudoalteromonas</taxon>
    </lineage>
</organism>
<comment type="caution">
    <text evidence="2">The sequence shown here is derived from an EMBL/GenBank/DDBJ whole genome shotgun (WGS) entry which is preliminary data.</text>
</comment>
<dbReference type="AlphaFoldDB" id="A0A0C1QD75"/>
<evidence type="ECO:0000313" key="2">
    <source>
        <dbReference type="EMBL" id="KID57370.1"/>
    </source>
</evidence>
<sequence>MIKNIFFALLVTVPFLSNAAISIKTAAGTDKELKIENTLKKLMDKYDIEQWIYTSKALVNEKARVPHSHPVLTMNTAKAYLESENRVLSTFLHEQFHWHVVLNGKGSIDEFRGAIKREFPKVEYKRPLGSGDEGGTLTHLVVCYLEYRAMASLIGESDAKALLKSNPYYTWIYKTILDKENHPKLDKLVQELNLTIFNQDSDVIRI</sequence>
<dbReference type="OrthoDB" id="5195461at2"/>
<accession>A0A0C1QD75</accession>
<gene>
    <name evidence="2" type="ORF">JF50_09155</name>
</gene>
<feature type="chain" id="PRO_5002137173" evidence="1">
    <location>
        <begin position="20"/>
        <end position="206"/>
    </location>
</feature>
<name>A0A0C1QD75_9GAMM</name>
<protein>
    <submittedName>
        <fullName evidence="2">Uncharacterized protein</fullName>
    </submittedName>
</protein>
<dbReference type="RefSeq" id="WP_039609141.1">
    <property type="nucleotide sequence ID" value="NZ_JWIC01000005.1"/>
</dbReference>
<evidence type="ECO:0000313" key="3">
    <source>
        <dbReference type="Proteomes" id="UP000031327"/>
    </source>
</evidence>
<feature type="signal peptide" evidence="1">
    <location>
        <begin position="1"/>
        <end position="19"/>
    </location>
</feature>
<proteinExistence type="predicted"/>
<reference evidence="2 3" key="1">
    <citation type="submission" date="2014-12" db="EMBL/GenBank/DDBJ databases">
        <title>Draft Genome Sequence of Pseudoalteromonas luteoviolacea HI1.</title>
        <authorList>
            <person name="Asahina A.Y."/>
            <person name="Hadfield M.G."/>
        </authorList>
    </citation>
    <scope>NUCLEOTIDE SEQUENCE [LARGE SCALE GENOMIC DNA]</scope>
    <source>
        <strain evidence="2 3">HI1</strain>
    </source>
</reference>
<keyword evidence="1" id="KW-0732">Signal</keyword>
<dbReference type="EMBL" id="JWIC01000005">
    <property type="protein sequence ID" value="KID57370.1"/>
    <property type="molecule type" value="Genomic_DNA"/>
</dbReference>
<evidence type="ECO:0000256" key="1">
    <source>
        <dbReference type="SAM" id="SignalP"/>
    </source>
</evidence>